<protein>
    <recommendedName>
        <fullName evidence="2 5">Acylphosphatase</fullName>
        <ecNumber evidence="2 5">3.6.1.7</ecNumber>
    </recommendedName>
</protein>
<dbReference type="PROSITE" id="PS00151">
    <property type="entry name" value="ACYLPHOSPHATASE_2"/>
    <property type="match status" value="1"/>
</dbReference>
<comment type="catalytic activity">
    <reaction evidence="4 5 6">
        <text>an acyl phosphate + H2O = a carboxylate + phosphate + H(+)</text>
        <dbReference type="Rhea" id="RHEA:14965"/>
        <dbReference type="ChEBI" id="CHEBI:15377"/>
        <dbReference type="ChEBI" id="CHEBI:15378"/>
        <dbReference type="ChEBI" id="CHEBI:29067"/>
        <dbReference type="ChEBI" id="CHEBI:43474"/>
        <dbReference type="ChEBI" id="CHEBI:59918"/>
        <dbReference type="EC" id="3.6.1.7"/>
    </reaction>
</comment>
<comment type="similarity">
    <text evidence="1 7">Belongs to the acylphosphatase family.</text>
</comment>
<organism evidence="9 10">
    <name type="scientific">Periplaneta americana</name>
    <name type="common">American cockroach</name>
    <name type="synonym">Blatta americana</name>
    <dbReference type="NCBI Taxonomy" id="6978"/>
    <lineage>
        <taxon>Eukaryota</taxon>
        <taxon>Metazoa</taxon>
        <taxon>Ecdysozoa</taxon>
        <taxon>Arthropoda</taxon>
        <taxon>Hexapoda</taxon>
        <taxon>Insecta</taxon>
        <taxon>Pterygota</taxon>
        <taxon>Neoptera</taxon>
        <taxon>Polyneoptera</taxon>
        <taxon>Dictyoptera</taxon>
        <taxon>Blattodea</taxon>
        <taxon>Blattoidea</taxon>
        <taxon>Blattidae</taxon>
        <taxon>Blattinae</taxon>
        <taxon>Periplaneta</taxon>
    </lineage>
</organism>
<comment type="caution">
    <text evidence="9">The sequence shown here is derived from an EMBL/GenBank/DDBJ whole genome shotgun (WGS) entry which is preliminary data.</text>
</comment>
<sequence>MSTTKTTLISEEFEVYGKVQGVFFRKFTVQQGQKLGLRGWCMNTNRGTVSGVLEGDAEMVEAMKQWLQNVGSPQSKIERAEFRNQRVINAFTFKDFSVRHQ</sequence>
<evidence type="ECO:0000256" key="1">
    <source>
        <dbReference type="ARBA" id="ARBA00005614"/>
    </source>
</evidence>
<evidence type="ECO:0000256" key="4">
    <source>
        <dbReference type="ARBA" id="ARBA00047645"/>
    </source>
</evidence>
<proteinExistence type="inferred from homology"/>
<keyword evidence="3 5" id="KW-0378">Hydrolase</keyword>
<evidence type="ECO:0000313" key="10">
    <source>
        <dbReference type="Proteomes" id="UP001148838"/>
    </source>
</evidence>
<dbReference type="EMBL" id="JAJSOF020000027">
    <property type="protein sequence ID" value="KAJ4433898.1"/>
    <property type="molecule type" value="Genomic_DNA"/>
</dbReference>
<name>A0ABQ8SIT2_PERAM</name>
<evidence type="ECO:0000256" key="2">
    <source>
        <dbReference type="ARBA" id="ARBA00012150"/>
    </source>
</evidence>
<evidence type="ECO:0000313" key="9">
    <source>
        <dbReference type="EMBL" id="KAJ4433898.1"/>
    </source>
</evidence>
<feature type="active site" evidence="5">
    <location>
        <position position="43"/>
    </location>
</feature>
<dbReference type="PRINTS" id="PR00112">
    <property type="entry name" value="ACYLPHPHTASE"/>
</dbReference>
<evidence type="ECO:0000256" key="5">
    <source>
        <dbReference type="PROSITE-ProRule" id="PRU00520"/>
    </source>
</evidence>
<dbReference type="InterPro" id="IPR017968">
    <property type="entry name" value="Acylphosphatase_CS"/>
</dbReference>
<evidence type="ECO:0000256" key="6">
    <source>
        <dbReference type="RuleBase" id="RU000553"/>
    </source>
</evidence>
<accession>A0ABQ8SIT2</accession>
<dbReference type="PANTHER" id="PTHR10029:SF3">
    <property type="entry name" value="ACYLPHOSPHATASE-RELATED"/>
    <property type="match status" value="1"/>
</dbReference>
<keyword evidence="10" id="KW-1185">Reference proteome</keyword>
<dbReference type="PANTHER" id="PTHR10029">
    <property type="entry name" value="ACYLPHOSPHATASE"/>
    <property type="match status" value="1"/>
</dbReference>
<dbReference type="InterPro" id="IPR001792">
    <property type="entry name" value="Acylphosphatase-like_dom"/>
</dbReference>
<gene>
    <name evidence="9" type="ORF">ANN_16211</name>
</gene>
<dbReference type="Gene3D" id="3.30.70.100">
    <property type="match status" value="1"/>
</dbReference>
<evidence type="ECO:0000256" key="7">
    <source>
        <dbReference type="RuleBase" id="RU004168"/>
    </source>
</evidence>
<feature type="domain" description="Acylphosphatase-like" evidence="8">
    <location>
        <begin position="10"/>
        <end position="100"/>
    </location>
</feature>
<evidence type="ECO:0000259" key="8">
    <source>
        <dbReference type="PROSITE" id="PS51160"/>
    </source>
</evidence>
<dbReference type="InterPro" id="IPR036046">
    <property type="entry name" value="Acylphosphatase-like_dom_sf"/>
</dbReference>
<dbReference type="EC" id="3.6.1.7" evidence="2 5"/>
<evidence type="ECO:0000256" key="3">
    <source>
        <dbReference type="ARBA" id="ARBA00022801"/>
    </source>
</evidence>
<dbReference type="InterPro" id="IPR020456">
    <property type="entry name" value="Acylphosphatase"/>
</dbReference>
<dbReference type="PROSITE" id="PS00150">
    <property type="entry name" value="ACYLPHOSPHATASE_1"/>
    <property type="match status" value="1"/>
</dbReference>
<feature type="active site" evidence="5">
    <location>
        <position position="25"/>
    </location>
</feature>
<dbReference type="Pfam" id="PF00708">
    <property type="entry name" value="Acylphosphatase"/>
    <property type="match status" value="1"/>
</dbReference>
<reference evidence="9 10" key="1">
    <citation type="journal article" date="2022" name="Allergy">
        <title>Genome assembly and annotation of Periplaneta americana reveal a comprehensive cockroach allergen profile.</title>
        <authorList>
            <person name="Wang L."/>
            <person name="Xiong Q."/>
            <person name="Saelim N."/>
            <person name="Wang L."/>
            <person name="Nong W."/>
            <person name="Wan A.T."/>
            <person name="Shi M."/>
            <person name="Liu X."/>
            <person name="Cao Q."/>
            <person name="Hui J.H.L."/>
            <person name="Sookrung N."/>
            <person name="Leung T.F."/>
            <person name="Tungtrongchitr A."/>
            <person name="Tsui S.K.W."/>
        </authorList>
    </citation>
    <scope>NUCLEOTIDE SEQUENCE [LARGE SCALE GENOMIC DNA]</scope>
    <source>
        <strain evidence="9">PWHHKU_190912</strain>
    </source>
</reference>
<dbReference type="Proteomes" id="UP001148838">
    <property type="component" value="Unassembled WGS sequence"/>
</dbReference>
<dbReference type="SUPFAM" id="SSF54975">
    <property type="entry name" value="Acylphosphatase/BLUF domain-like"/>
    <property type="match status" value="1"/>
</dbReference>
<dbReference type="PROSITE" id="PS51160">
    <property type="entry name" value="ACYLPHOSPHATASE_3"/>
    <property type="match status" value="1"/>
</dbReference>